<dbReference type="AlphaFoldDB" id="A0A917ZS51"/>
<name>A0A917ZS51_9ACTN</name>
<protein>
    <submittedName>
        <fullName evidence="1">Uncharacterized protein</fullName>
    </submittedName>
</protein>
<organism evidence="1 2">
    <name type="scientific">Wenjunlia tyrosinilytica</name>
    <dbReference type="NCBI Taxonomy" id="1544741"/>
    <lineage>
        <taxon>Bacteria</taxon>
        <taxon>Bacillati</taxon>
        <taxon>Actinomycetota</taxon>
        <taxon>Actinomycetes</taxon>
        <taxon>Kitasatosporales</taxon>
        <taxon>Streptomycetaceae</taxon>
        <taxon>Wenjunlia</taxon>
    </lineage>
</organism>
<evidence type="ECO:0000313" key="1">
    <source>
        <dbReference type="EMBL" id="GGO89368.1"/>
    </source>
</evidence>
<dbReference type="EMBL" id="BMMS01000013">
    <property type="protein sequence ID" value="GGO89368.1"/>
    <property type="molecule type" value="Genomic_DNA"/>
</dbReference>
<proteinExistence type="predicted"/>
<evidence type="ECO:0000313" key="2">
    <source>
        <dbReference type="Proteomes" id="UP000641932"/>
    </source>
</evidence>
<accession>A0A917ZS51</accession>
<gene>
    <name evidence="1" type="ORF">GCM10012280_32340</name>
</gene>
<reference evidence="1" key="2">
    <citation type="submission" date="2020-09" db="EMBL/GenBank/DDBJ databases">
        <authorList>
            <person name="Sun Q."/>
            <person name="Zhou Y."/>
        </authorList>
    </citation>
    <scope>NUCLEOTIDE SEQUENCE</scope>
    <source>
        <strain evidence="1">CGMCC 4.7201</strain>
    </source>
</reference>
<keyword evidence="2" id="KW-1185">Reference proteome</keyword>
<reference evidence="1" key="1">
    <citation type="journal article" date="2014" name="Int. J. Syst. Evol. Microbiol.">
        <title>Complete genome sequence of Corynebacterium casei LMG S-19264T (=DSM 44701T), isolated from a smear-ripened cheese.</title>
        <authorList>
            <consortium name="US DOE Joint Genome Institute (JGI-PGF)"/>
            <person name="Walter F."/>
            <person name="Albersmeier A."/>
            <person name="Kalinowski J."/>
            <person name="Ruckert C."/>
        </authorList>
    </citation>
    <scope>NUCLEOTIDE SEQUENCE</scope>
    <source>
        <strain evidence="1">CGMCC 4.7201</strain>
    </source>
</reference>
<comment type="caution">
    <text evidence="1">The sequence shown here is derived from an EMBL/GenBank/DDBJ whole genome shotgun (WGS) entry which is preliminary data.</text>
</comment>
<sequence>MSTLMRAPRECGSWSWDLDGIASPGLASALAVAARMAEVLAKHSLLVPSTIEYGWYIPGGGGIGITTTLCLSTQLGDPELVDGVLQSRPVGFQTAEVDDIRVLGSGLWVDADGQQHRESGLLELEVSPVPIGLTAEVAVFHDIWTWYDFSGRPHPEVQRRNAPRLAAALRALDSLLGTKAEPGEPTYFGAAEGYGVQAAEPSADGSGPDLTDRL</sequence>
<dbReference type="Proteomes" id="UP000641932">
    <property type="component" value="Unassembled WGS sequence"/>
</dbReference>